<name>A0A6N9T7U4_9HYPH</name>
<dbReference type="Pfam" id="PF00830">
    <property type="entry name" value="Ribosomal_L28"/>
    <property type="match status" value="1"/>
</dbReference>
<gene>
    <name evidence="5 6" type="primary">rpmB</name>
    <name evidence="6" type="ORF">GTK09_22995</name>
</gene>
<evidence type="ECO:0000256" key="4">
    <source>
        <dbReference type="ARBA" id="ARBA00035174"/>
    </source>
</evidence>
<evidence type="ECO:0000313" key="7">
    <source>
        <dbReference type="Proteomes" id="UP000469011"/>
    </source>
</evidence>
<comment type="caution">
    <text evidence="6">The sequence shown here is derived from an EMBL/GenBank/DDBJ whole genome shotgun (WGS) entry which is preliminary data.</text>
</comment>
<sequence>MSRACELTGKAVLTGNNVSHANNKTRRRFLPNLCNVTLISDALGQRFRLRVSAHALRSVEHRGGLDAFLIKASEDDLSQRAKLLKRQIAKKVAETNATAATAA</sequence>
<dbReference type="PANTHER" id="PTHR13528">
    <property type="entry name" value="39S RIBOSOMAL PROTEIN L28, MITOCHONDRIAL"/>
    <property type="match status" value="1"/>
</dbReference>
<dbReference type="GO" id="GO:0003735">
    <property type="term" value="F:structural constituent of ribosome"/>
    <property type="evidence" value="ECO:0007669"/>
    <property type="project" value="InterPro"/>
</dbReference>
<dbReference type="GO" id="GO:0006412">
    <property type="term" value="P:translation"/>
    <property type="evidence" value="ECO:0007669"/>
    <property type="project" value="UniProtKB-UniRule"/>
</dbReference>
<proteinExistence type="inferred from homology"/>
<keyword evidence="3 5" id="KW-0687">Ribonucleoprotein</keyword>
<evidence type="ECO:0000256" key="5">
    <source>
        <dbReference type="HAMAP-Rule" id="MF_00373"/>
    </source>
</evidence>
<protein>
    <recommendedName>
        <fullName evidence="4 5">Large ribosomal subunit protein bL28</fullName>
    </recommendedName>
</protein>
<dbReference type="InterPro" id="IPR026569">
    <property type="entry name" value="Ribosomal_bL28"/>
</dbReference>
<keyword evidence="2 5" id="KW-0689">Ribosomal protein</keyword>
<dbReference type="EMBL" id="JAAAMG010000026">
    <property type="protein sequence ID" value="NDW07291.1"/>
    <property type="molecule type" value="Genomic_DNA"/>
</dbReference>
<accession>A0A6N9T7U4</accession>
<dbReference type="RefSeq" id="WP_163465747.1">
    <property type="nucleotide sequence ID" value="NZ_JAAAMG010000026.1"/>
</dbReference>
<dbReference type="SUPFAM" id="SSF143800">
    <property type="entry name" value="L28p-like"/>
    <property type="match status" value="1"/>
</dbReference>
<dbReference type="Gene3D" id="2.30.170.40">
    <property type="entry name" value="Ribosomal protein L28/L24"/>
    <property type="match status" value="1"/>
</dbReference>
<organism evidence="6 7">
    <name type="scientific">Jiella pacifica</name>
    <dbReference type="NCBI Taxonomy" id="2696469"/>
    <lineage>
        <taxon>Bacteria</taxon>
        <taxon>Pseudomonadati</taxon>
        <taxon>Pseudomonadota</taxon>
        <taxon>Alphaproteobacteria</taxon>
        <taxon>Hyphomicrobiales</taxon>
        <taxon>Aurantimonadaceae</taxon>
        <taxon>Jiella</taxon>
    </lineage>
</organism>
<keyword evidence="7" id="KW-1185">Reference proteome</keyword>
<evidence type="ECO:0000256" key="1">
    <source>
        <dbReference type="ARBA" id="ARBA00008760"/>
    </source>
</evidence>
<dbReference type="HAMAP" id="MF_00373">
    <property type="entry name" value="Ribosomal_bL28"/>
    <property type="match status" value="1"/>
</dbReference>
<dbReference type="GO" id="GO:0022625">
    <property type="term" value="C:cytosolic large ribosomal subunit"/>
    <property type="evidence" value="ECO:0007669"/>
    <property type="project" value="TreeGrafter"/>
</dbReference>
<evidence type="ECO:0000256" key="2">
    <source>
        <dbReference type="ARBA" id="ARBA00022980"/>
    </source>
</evidence>
<reference evidence="6 7" key="1">
    <citation type="submission" date="2020-01" db="EMBL/GenBank/DDBJ databases">
        <title>Jiella pacifica sp. nov.</title>
        <authorList>
            <person name="Xue Z."/>
            <person name="Zhu S."/>
            <person name="Chen J."/>
            <person name="Yang J."/>
        </authorList>
    </citation>
    <scope>NUCLEOTIDE SEQUENCE [LARGE SCALE GENOMIC DNA]</scope>
    <source>
        <strain evidence="6 7">40Bstr34</strain>
    </source>
</reference>
<dbReference type="PANTHER" id="PTHR13528:SF2">
    <property type="entry name" value="LARGE RIBOSOMAL SUBUNIT PROTEIN BL28M"/>
    <property type="match status" value="1"/>
</dbReference>
<dbReference type="InterPro" id="IPR001383">
    <property type="entry name" value="Ribosomal_bL28_bact-type"/>
</dbReference>
<evidence type="ECO:0000313" key="6">
    <source>
        <dbReference type="EMBL" id="NDW07291.1"/>
    </source>
</evidence>
<dbReference type="AlphaFoldDB" id="A0A6N9T7U4"/>
<dbReference type="InterPro" id="IPR037147">
    <property type="entry name" value="Ribosomal_bL28_sf"/>
</dbReference>
<evidence type="ECO:0000256" key="3">
    <source>
        <dbReference type="ARBA" id="ARBA00023274"/>
    </source>
</evidence>
<dbReference type="InterPro" id="IPR034704">
    <property type="entry name" value="Ribosomal_bL28/bL31-like_sf"/>
</dbReference>
<dbReference type="Proteomes" id="UP000469011">
    <property type="component" value="Unassembled WGS sequence"/>
</dbReference>
<comment type="similarity">
    <text evidence="1 5">Belongs to the bacterial ribosomal protein bL28 family.</text>
</comment>
<dbReference type="NCBIfam" id="TIGR00009">
    <property type="entry name" value="L28"/>
    <property type="match status" value="1"/>
</dbReference>